<name>A0A2K2TKF7_LIMFE</name>
<dbReference type="RefSeq" id="WP_023465629.1">
    <property type="nucleotide sequence ID" value="NZ_CALYNG010000020.1"/>
</dbReference>
<evidence type="ECO:0000313" key="11">
    <source>
        <dbReference type="EMBL" id="PNV58575.1"/>
    </source>
</evidence>
<dbReference type="GO" id="GO:0051453">
    <property type="term" value="P:regulation of intracellular pH"/>
    <property type="evidence" value="ECO:0007669"/>
    <property type="project" value="TreeGrafter"/>
</dbReference>
<protein>
    <submittedName>
        <fullName evidence="11">Sodium:proton antiporter</fullName>
    </submittedName>
</protein>
<dbReference type="PANTHER" id="PTHR10110">
    <property type="entry name" value="SODIUM/HYDROGEN EXCHANGER"/>
    <property type="match status" value="1"/>
</dbReference>
<keyword evidence="4" id="KW-0812">Transmembrane</keyword>
<keyword evidence="5" id="KW-1133">Transmembrane helix</keyword>
<evidence type="ECO:0000256" key="7">
    <source>
        <dbReference type="ARBA" id="ARBA00023065"/>
    </source>
</evidence>
<dbReference type="AlphaFoldDB" id="A0A2K2TKF7"/>
<evidence type="ECO:0000256" key="5">
    <source>
        <dbReference type="ARBA" id="ARBA00022989"/>
    </source>
</evidence>
<gene>
    <name evidence="11" type="ORF">C1Y38_01390</name>
</gene>
<evidence type="ECO:0000256" key="3">
    <source>
        <dbReference type="ARBA" id="ARBA00022475"/>
    </source>
</evidence>
<dbReference type="EMBL" id="POTQ01000002">
    <property type="protein sequence ID" value="PNV58575.1"/>
    <property type="molecule type" value="Genomic_DNA"/>
</dbReference>
<keyword evidence="2" id="KW-0813">Transport</keyword>
<dbReference type="GO" id="GO:0015386">
    <property type="term" value="F:potassium:proton antiporter activity"/>
    <property type="evidence" value="ECO:0007669"/>
    <property type="project" value="TreeGrafter"/>
</dbReference>
<accession>A0A2K2TKF7</accession>
<dbReference type="Pfam" id="PF00999">
    <property type="entry name" value="Na_H_Exchanger"/>
    <property type="match status" value="1"/>
</dbReference>
<keyword evidence="8" id="KW-0472">Membrane</keyword>
<dbReference type="InterPro" id="IPR018422">
    <property type="entry name" value="Cation/H_exchanger_CPA1"/>
</dbReference>
<keyword evidence="6" id="KW-0915">Sodium</keyword>
<organism evidence="11 12">
    <name type="scientific">Limosilactobacillus fermentum</name>
    <name type="common">Lactobacillus fermentum</name>
    <dbReference type="NCBI Taxonomy" id="1613"/>
    <lineage>
        <taxon>Bacteria</taxon>
        <taxon>Bacillati</taxon>
        <taxon>Bacillota</taxon>
        <taxon>Bacilli</taxon>
        <taxon>Lactobacillales</taxon>
        <taxon>Lactobacillaceae</taxon>
        <taxon>Limosilactobacillus</taxon>
    </lineage>
</organism>
<evidence type="ECO:0000259" key="10">
    <source>
        <dbReference type="Pfam" id="PF00999"/>
    </source>
</evidence>
<proteinExistence type="predicted"/>
<dbReference type="PANTHER" id="PTHR10110:SF86">
    <property type="entry name" value="SODIUM_HYDROGEN EXCHANGER 7"/>
    <property type="match status" value="1"/>
</dbReference>
<dbReference type="GO" id="GO:0098719">
    <property type="term" value="P:sodium ion import across plasma membrane"/>
    <property type="evidence" value="ECO:0007669"/>
    <property type="project" value="TreeGrafter"/>
</dbReference>
<comment type="subcellular location">
    <subcellularLocation>
        <location evidence="1">Cell membrane</location>
        <topology evidence="1">Multi-pass membrane protein</topology>
    </subcellularLocation>
</comment>
<dbReference type="GeneID" id="83715883"/>
<keyword evidence="3" id="KW-1003">Cell membrane</keyword>
<feature type="domain" description="Cation/H+ exchanger transmembrane" evidence="10">
    <location>
        <begin position="11"/>
        <end position="404"/>
    </location>
</feature>
<comment type="caution">
    <text evidence="11">The sequence shown here is derived from an EMBL/GenBank/DDBJ whole genome shotgun (WGS) entry which is preliminary data.</text>
</comment>
<evidence type="ECO:0000313" key="12">
    <source>
        <dbReference type="Proteomes" id="UP000236514"/>
    </source>
</evidence>
<dbReference type="Gene3D" id="6.10.140.1330">
    <property type="match status" value="1"/>
</dbReference>
<dbReference type="GO" id="GO:0005886">
    <property type="term" value="C:plasma membrane"/>
    <property type="evidence" value="ECO:0007669"/>
    <property type="project" value="UniProtKB-SubCell"/>
</dbReference>
<dbReference type="GO" id="GO:0015385">
    <property type="term" value="F:sodium:proton antiporter activity"/>
    <property type="evidence" value="ECO:0007669"/>
    <property type="project" value="InterPro"/>
</dbReference>
<evidence type="ECO:0000256" key="9">
    <source>
        <dbReference type="ARBA" id="ARBA00023201"/>
    </source>
</evidence>
<evidence type="ECO:0000256" key="8">
    <source>
        <dbReference type="ARBA" id="ARBA00023136"/>
    </source>
</evidence>
<evidence type="ECO:0000256" key="6">
    <source>
        <dbReference type="ARBA" id="ARBA00023053"/>
    </source>
</evidence>
<evidence type="ECO:0000256" key="1">
    <source>
        <dbReference type="ARBA" id="ARBA00004651"/>
    </source>
</evidence>
<keyword evidence="7" id="KW-0406">Ion transport</keyword>
<reference evidence="11 12" key="1">
    <citation type="submission" date="2018-01" db="EMBL/GenBank/DDBJ databases">
        <title>Draft genome sequence of the feruloyl esterase-producing strain Lactobacillus fermentum CRL 1446, isolated from artisanal goat milk cheese.</title>
        <authorList>
            <person name="Abeijon Mukdsi M.C."/>
            <person name="Saavedra L."/>
            <person name="Gauffin Cano M.P."/>
            <person name="Hebert E.M."/>
            <person name="Medina R.B."/>
        </authorList>
    </citation>
    <scope>NUCLEOTIDE SEQUENCE [LARGE SCALE GENOMIC DNA]</scope>
    <source>
        <strain evidence="11 12">CRL 1446</strain>
    </source>
</reference>
<dbReference type="Proteomes" id="UP000236514">
    <property type="component" value="Unassembled WGS sequence"/>
</dbReference>
<keyword evidence="9" id="KW-0739">Sodium transport</keyword>
<sequence>MSTIFGILMLLIAVVAANVLHLLWPRLPLAIYQILAGIVLALIPVQSHTFELDPKTFLLLIIAPLLFNDGQGTSPRELSRNLKQMLSMAVTLVVFSVLVVGTGLHLAMAETFSLPLAFMLGAIIAPTDAVAVKSLSATVAMPRNVNRTLEHEALFNDASGLVLFGLATSTLSSGHFSLGQGIFTFLYVFLGGIIFGALIGFLAIQLRTTLMRTHVDIGRIVIPINLMTPIVTYWFAEELHLSGILAVVAAGIVHALLYTRLRLTSAKVQIASTTIWSMVADILNGLVFVFLGVTLPSVLGNTSLARLAKIFVVAIALYLVMGVLRYFWSQLKFVDLHSKKKQRQKDSFLLSLGGIHGTITLAMAFSIPHTINGQPLAARNTIILIAALVIIISITVGALAFPRILPAKKNSYRQSEFHYQLNKTVHYAIDQLANEPGGAAEKAVVLNVLSSQSTLTFKTNQARFQRIYDRAHEVELAAITKLSEEGKVTDKIARLYVGLISRELASHGDGLINFCRGIYYRIKWHRVRHRVSHITPAQTAYFKREVAPIQQQVARVFDLIYPQVIAYLNDIQTPANTHEVTMVRRSYFNRQRFFRQHEHLDGEQIDILFVAAFQFEHSYIQQAAAKGTISVELANALNEHISTDQLVYIQSTN</sequence>
<evidence type="ECO:0000256" key="2">
    <source>
        <dbReference type="ARBA" id="ARBA00022448"/>
    </source>
</evidence>
<dbReference type="OrthoDB" id="9809206at2"/>
<dbReference type="InterPro" id="IPR006153">
    <property type="entry name" value="Cation/H_exchanger_TM"/>
</dbReference>
<evidence type="ECO:0000256" key="4">
    <source>
        <dbReference type="ARBA" id="ARBA00022692"/>
    </source>
</evidence>